<comment type="caution">
    <text evidence="8">The sequence shown here is derived from an EMBL/GenBank/DDBJ whole genome shotgun (WGS) entry which is preliminary data.</text>
</comment>
<reference evidence="8" key="1">
    <citation type="submission" date="2019-03" db="EMBL/GenBank/DDBJ databases">
        <title>Long read genome sequence of the mycoparasitic Pythium oligandrum ATCC 38472 isolated from sugarbeet rhizosphere.</title>
        <authorList>
            <person name="Gaulin E."/>
        </authorList>
    </citation>
    <scope>NUCLEOTIDE SEQUENCE</scope>
    <source>
        <strain evidence="8">ATCC 38472_TT</strain>
    </source>
</reference>
<dbReference type="PANTHER" id="PTHR24353">
    <property type="entry name" value="CYCLIC NUCLEOTIDE-DEPENDENT PROTEIN KINASE"/>
    <property type="match status" value="1"/>
</dbReference>
<keyword evidence="9" id="KW-1185">Reference proteome</keyword>
<gene>
    <name evidence="8" type="ORF">Poli38472_006232</name>
</gene>
<keyword evidence="3 6" id="KW-0547">Nucleotide-binding</keyword>
<evidence type="ECO:0000313" key="8">
    <source>
        <dbReference type="EMBL" id="TMW68764.1"/>
    </source>
</evidence>
<dbReference type="Proteomes" id="UP000794436">
    <property type="component" value="Unassembled WGS sequence"/>
</dbReference>
<evidence type="ECO:0000256" key="5">
    <source>
        <dbReference type="ARBA" id="ARBA00022840"/>
    </source>
</evidence>
<evidence type="ECO:0000313" key="9">
    <source>
        <dbReference type="Proteomes" id="UP000794436"/>
    </source>
</evidence>
<evidence type="ECO:0000259" key="7">
    <source>
        <dbReference type="PROSITE" id="PS50011"/>
    </source>
</evidence>
<evidence type="ECO:0000256" key="4">
    <source>
        <dbReference type="ARBA" id="ARBA00022777"/>
    </source>
</evidence>
<dbReference type="EMBL" id="SPLM01000002">
    <property type="protein sequence ID" value="TMW68764.1"/>
    <property type="molecule type" value="Genomic_DNA"/>
</dbReference>
<dbReference type="SMART" id="SM00220">
    <property type="entry name" value="S_TKc"/>
    <property type="match status" value="1"/>
</dbReference>
<dbReference type="OrthoDB" id="347657at2759"/>
<organism evidence="8 9">
    <name type="scientific">Pythium oligandrum</name>
    <name type="common">Mycoparasitic fungus</name>
    <dbReference type="NCBI Taxonomy" id="41045"/>
    <lineage>
        <taxon>Eukaryota</taxon>
        <taxon>Sar</taxon>
        <taxon>Stramenopiles</taxon>
        <taxon>Oomycota</taxon>
        <taxon>Peronosporomycetes</taxon>
        <taxon>Pythiales</taxon>
        <taxon>Pythiaceae</taxon>
        <taxon>Pythium</taxon>
    </lineage>
</organism>
<dbReference type="PROSITE" id="PS00108">
    <property type="entry name" value="PROTEIN_KINASE_ST"/>
    <property type="match status" value="1"/>
</dbReference>
<sequence>MRLVCFAVKETTEKPNIKDFKLGCQLGEGNFSRIMLATHNATNEVFALKVIEKQRIKRLRVRHGNIFNEINMEKEVLNKLRHPNIVRLYHTFQDNENLYFLLEYIEGGELLNYLVHEGKQIGINEDAARFYLADIVNALEFMHANQIIHRDVKPENMVVCATDGHIRLIDFGTAKDLADATLNGPNFVGTPEYMSPETVDNKDVTYAADIWALGCLAYQLLCGETPFGGGSAYLTFLKVKEAEYNLPEFLSDSAKNLIDKLLQRDPSLRPSISDIKAHPFFLGIDFVSHLTAQPPVNLSHDPALLDLIRELGQAEKLRSPIEPLDFTSDAVQPQIMKLDAKTKCMVMHLLQRKQLLHLPGIYPRFFDTPNAGRCMYAVNKGFIGYTHEMQNQWNENFEFIVMSGPCLGRKAAEKEADGRGGSSWSDEEQLFSRAISIINSRKPAFVVICGNFVRAKCEEHFREAQLCSFKELINKVNCEIKLVFVPGCESIPESSNDHNANFGDDYFSFWYGGIKGIVINSSTIAHEGQLQEKAKAQEDWLVKELDNAKICARETVVFSAHTFHSAVQGPELPPHLVAKTNQAEASSEDGDLSVSQKKRYADIINRYPPRLFVTQQGNSDRVTTILTSTNPNSSGEEDEVKKTEQVVCSSPFTPISCLHVASVTQTGISVTQIKLDDAATISTKAHVPEIAEENALKSDSIRVEVTTSE</sequence>
<dbReference type="InterPro" id="IPR029052">
    <property type="entry name" value="Metallo-depent_PP-like"/>
</dbReference>
<feature type="binding site" evidence="6">
    <location>
        <position position="49"/>
    </location>
    <ligand>
        <name>ATP</name>
        <dbReference type="ChEBI" id="CHEBI:30616"/>
    </ligand>
</feature>
<dbReference type="GO" id="GO:0004674">
    <property type="term" value="F:protein serine/threonine kinase activity"/>
    <property type="evidence" value="ECO:0007669"/>
    <property type="project" value="UniProtKB-KW"/>
</dbReference>
<dbReference type="FunFam" id="3.30.200.20:FF:000042">
    <property type="entry name" value="Aurora kinase A"/>
    <property type="match status" value="1"/>
</dbReference>
<keyword evidence="4" id="KW-0418">Kinase</keyword>
<name>A0A8K1CT49_PYTOL</name>
<dbReference type="InterPro" id="IPR008271">
    <property type="entry name" value="Ser/Thr_kinase_AS"/>
</dbReference>
<dbReference type="AlphaFoldDB" id="A0A8K1CT49"/>
<proteinExistence type="predicted"/>
<keyword evidence="5 6" id="KW-0067">ATP-binding</keyword>
<dbReference type="SUPFAM" id="SSF56112">
    <property type="entry name" value="Protein kinase-like (PK-like)"/>
    <property type="match status" value="1"/>
</dbReference>
<feature type="domain" description="Protein kinase" evidence="7">
    <location>
        <begin position="20"/>
        <end position="281"/>
    </location>
</feature>
<protein>
    <recommendedName>
        <fullName evidence="7">Protein kinase domain-containing protein</fullName>
    </recommendedName>
</protein>
<keyword evidence="2" id="KW-0808">Transferase</keyword>
<keyword evidence="1" id="KW-0723">Serine/threonine-protein kinase</keyword>
<dbReference type="FunFam" id="1.10.510.10:FF:000571">
    <property type="entry name" value="Maternal embryonic leucine zipper kinase"/>
    <property type="match status" value="1"/>
</dbReference>
<evidence type="ECO:0000256" key="1">
    <source>
        <dbReference type="ARBA" id="ARBA00022527"/>
    </source>
</evidence>
<evidence type="ECO:0000256" key="3">
    <source>
        <dbReference type="ARBA" id="ARBA00022741"/>
    </source>
</evidence>
<dbReference type="Pfam" id="PF00069">
    <property type="entry name" value="Pkinase"/>
    <property type="match status" value="1"/>
</dbReference>
<evidence type="ECO:0000256" key="2">
    <source>
        <dbReference type="ARBA" id="ARBA00022679"/>
    </source>
</evidence>
<accession>A0A8K1CT49</accession>
<dbReference type="Gene3D" id="3.30.200.20">
    <property type="entry name" value="Phosphorylase Kinase, domain 1"/>
    <property type="match status" value="1"/>
</dbReference>
<dbReference type="InterPro" id="IPR000719">
    <property type="entry name" value="Prot_kinase_dom"/>
</dbReference>
<dbReference type="InterPro" id="IPR017441">
    <property type="entry name" value="Protein_kinase_ATP_BS"/>
</dbReference>
<dbReference type="PROSITE" id="PS50011">
    <property type="entry name" value="PROTEIN_KINASE_DOM"/>
    <property type="match status" value="1"/>
</dbReference>
<evidence type="ECO:0000256" key="6">
    <source>
        <dbReference type="PROSITE-ProRule" id="PRU10141"/>
    </source>
</evidence>
<dbReference type="PROSITE" id="PS00107">
    <property type="entry name" value="PROTEIN_KINASE_ATP"/>
    <property type="match status" value="1"/>
</dbReference>
<dbReference type="SUPFAM" id="SSF56300">
    <property type="entry name" value="Metallo-dependent phosphatases"/>
    <property type="match status" value="1"/>
</dbReference>
<dbReference type="InterPro" id="IPR011009">
    <property type="entry name" value="Kinase-like_dom_sf"/>
</dbReference>
<dbReference type="Gene3D" id="1.10.510.10">
    <property type="entry name" value="Transferase(Phosphotransferase) domain 1"/>
    <property type="match status" value="1"/>
</dbReference>
<dbReference type="GO" id="GO:0005524">
    <property type="term" value="F:ATP binding"/>
    <property type="evidence" value="ECO:0007669"/>
    <property type="project" value="UniProtKB-UniRule"/>
</dbReference>